<feature type="coiled-coil region" evidence="3">
    <location>
        <begin position="245"/>
        <end position="272"/>
    </location>
</feature>
<dbReference type="PANTHER" id="PTHR45633">
    <property type="entry name" value="60 KDA HEAT SHOCK PROTEIN, MITOCHONDRIAL"/>
    <property type="match status" value="1"/>
</dbReference>
<dbReference type="Gene3D" id="1.10.560.10">
    <property type="entry name" value="GroEL-like equatorial domain"/>
    <property type="match status" value="1"/>
</dbReference>
<dbReference type="NCBIfam" id="NF009487">
    <property type="entry name" value="PRK12849.1"/>
    <property type="match status" value="1"/>
</dbReference>
<keyword evidence="2" id="KW-0143">Chaperone</keyword>
<reference evidence="4" key="1">
    <citation type="submission" date="2021-02" db="EMBL/GenBank/DDBJ databases">
        <authorList>
            <person name="Dougan E. K."/>
            <person name="Rhodes N."/>
            <person name="Thang M."/>
            <person name="Chan C."/>
        </authorList>
    </citation>
    <scope>NUCLEOTIDE SEQUENCE</scope>
</reference>
<dbReference type="InterPro" id="IPR001844">
    <property type="entry name" value="Cpn60/GroEL"/>
</dbReference>
<name>A0A813LVH1_POLGL</name>
<dbReference type="GO" id="GO:0005524">
    <property type="term" value="F:ATP binding"/>
    <property type="evidence" value="ECO:0007669"/>
    <property type="project" value="InterPro"/>
</dbReference>
<evidence type="ECO:0000313" key="4">
    <source>
        <dbReference type="EMBL" id="CAE8739260.1"/>
    </source>
</evidence>
<feature type="non-terminal residue" evidence="4">
    <location>
        <position position="1"/>
    </location>
</feature>
<evidence type="ECO:0000256" key="1">
    <source>
        <dbReference type="ARBA" id="ARBA00006607"/>
    </source>
</evidence>
<evidence type="ECO:0000256" key="2">
    <source>
        <dbReference type="ARBA" id="ARBA00023186"/>
    </source>
</evidence>
<dbReference type="Pfam" id="PF00118">
    <property type="entry name" value="Cpn60_TCP1"/>
    <property type="match status" value="1"/>
</dbReference>
<dbReference type="InterPro" id="IPR027410">
    <property type="entry name" value="TCP-1-like_intermed_sf"/>
</dbReference>
<comment type="similarity">
    <text evidence="1">Belongs to the chaperonin (HSP60) family.</text>
</comment>
<proteinExistence type="inferred from homology"/>
<dbReference type="EMBL" id="CAJNNW010037085">
    <property type="protein sequence ID" value="CAE8739260.1"/>
    <property type="molecule type" value="Genomic_DNA"/>
</dbReference>
<organism evidence="4 5">
    <name type="scientific">Polarella glacialis</name>
    <name type="common">Dinoflagellate</name>
    <dbReference type="NCBI Taxonomy" id="89957"/>
    <lineage>
        <taxon>Eukaryota</taxon>
        <taxon>Sar</taxon>
        <taxon>Alveolata</taxon>
        <taxon>Dinophyceae</taxon>
        <taxon>Suessiales</taxon>
        <taxon>Suessiaceae</taxon>
        <taxon>Polarella</taxon>
    </lineage>
</organism>
<dbReference type="GO" id="GO:0140662">
    <property type="term" value="F:ATP-dependent protein folding chaperone"/>
    <property type="evidence" value="ECO:0007669"/>
    <property type="project" value="InterPro"/>
</dbReference>
<dbReference type="InterPro" id="IPR027409">
    <property type="entry name" value="GroEL-like_apical_dom_sf"/>
</dbReference>
<dbReference type="SUPFAM" id="SSF48592">
    <property type="entry name" value="GroEL equatorial domain-like"/>
    <property type="match status" value="1"/>
</dbReference>
<dbReference type="Proteomes" id="UP000626109">
    <property type="component" value="Unassembled WGS sequence"/>
</dbReference>
<dbReference type="Gene3D" id="3.30.260.10">
    <property type="entry name" value="TCP-1-like chaperonin intermediate domain"/>
    <property type="match status" value="1"/>
</dbReference>
<evidence type="ECO:0008006" key="6">
    <source>
        <dbReference type="Google" id="ProtNLM"/>
    </source>
</evidence>
<dbReference type="FunFam" id="3.50.7.10:FF:000001">
    <property type="entry name" value="60 kDa chaperonin"/>
    <property type="match status" value="1"/>
</dbReference>
<sequence>VLTQEMVNQGMQLVTSGFNPMLMQRGMKAASAYISAEIQKLAKPVAAGDLLDIATVSVGGNAEMGQNIAQAFETVGDTGNVVIEESQILTDEVEVSEGMTLDRGYISPYFVTDNQRQVAELKKPRVLVTDQKLSDAYDIINLLEELLKTKQPLFIIADDITGEALQTLVLNKQRGILDVVAIKAPAFGARKTAILQDIALATGAEFINSELGMTLADVTSEQLGSCEKVVVEKDKAVIVSDGFTADAVKARIEQLEKLIEDTDSSYDQEKIQERIASLGGGVAKIKVGGATETEVNDKKLRYTDAMSAVRSAK</sequence>
<accession>A0A813LVH1</accession>
<dbReference type="InterPro" id="IPR027413">
    <property type="entry name" value="GROEL-like_equatorial_sf"/>
</dbReference>
<feature type="non-terminal residue" evidence="4">
    <location>
        <position position="313"/>
    </location>
</feature>
<gene>
    <name evidence="4" type="ORF">PGLA2088_LOCUS49533</name>
</gene>
<dbReference type="AlphaFoldDB" id="A0A813LVH1"/>
<keyword evidence="3" id="KW-0175">Coiled coil</keyword>
<evidence type="ECO:0000256" key="3">
    <source>
        <dbReference type="SAM" id="Coils"/>
    </source>
</evidence>
<dbReference type="Gene3D" id="3.50.7.10">
    <property type="entry name" value="GroEL"/>
    <property type="match status" value="1"/>
</dbReference>
<comment type="caution">
    <text evidence="4">The sequence shown here is derived from an EMBL/GenBank/DDBJ whole genome shotgun (WGS) entry which is preliminary data.</text>
</comment>
<evidence type="ECO:0000313" key="5">
    <source>
        <dbReference type="Proteomes" id="UP000626109"/>
    </source>
</evidence>
<protein>
    <recommendedName>
        <fullName evidence="6">60 kDa chaperonin</fullName>
    </recommendedName>
</protein>
<dbReference type="InterPro" id="IPR002423">
    <property type="entry name" value="Cpn60/GroEL/TCP-1"/>
</dbReference>
<dbReference type="SUPFAM" id="SSF52029">
    <property type="entry name" value="GroEL apical domain-like"/>
    <property type="match status" value="1"/>
</dbReference>
<dbReference type="GO" id="GO:0042026">
    <property type="term" value="P:protein refolding"/>
    <property type="evidence" value="ECO:0007669"/>
    <property type="project" value="InterPro"/>
</dbReference>